<reference evidence="1" key="1">
    <citation type="submission" date="2014-11" db="EMBL/GenBank/DDBJ databases">
        <authorList>
            <person name="Amaro Gonzalez C."/>
        </authorList>
    </citation>
    <scope>NUCLEOTIDE SEQUENCE</scope>
</reference>
<reference evidence="1" key="2">
    <citation type="journal article" date="2015" name="Fish Shellfish Immunol.">
        <title>Early steps in the European eel (Anguilla anguilla)-Vibrio vulnificus interaction in the gills: Role of the RtxA13 toxin.</title>
        <authorList>
            <person name="Callol A."/>
            <person name="Pajuelo D."/>
            <person name="Ebbesson L."/>
            <person name="Teles M."/>
            <person name="MacKenzie S."/>
            <person name="Amaro C."/>
        </authorList>
    </citation>
    <scope>NUCLEOTIDE SEQUENCE</scope>
</reference>
<sequence>MRLYKFPVQYSALCQART</sequence>
<proteinExistence type="predicted"/>
<dbReference type="AlphaFoldDB" id="A0A0E9PCD9"/>
<evidence type="ECO:0000313" key="1">
    <source>
        <dbReference type="EMBL" id="JAH01715.1"/>
    </source>
</evidence>
<name>A0A0E9PCD9_ANGAN</name>
<organism evidence="1">
    <name type="scientific">Anguilla anguilla</name>
    <name type="common">European freshwater eel</name>
    <name type="synonym">Muraena anguilla</name>
    <dbReference type="NCBI Taxonomy" id="7936"/>
    <lineage>
        <taxon>Eukaryota</taxon>
        <taxon>Metazoa</taxon>
        <taxon>Chordata</taxon>
        <taxon>Craniata</taxon>
        <taxon>Vertebrata</taxon>
        <taxon>Euteleostomi</taxon>
        <taxon>Actinopterygii</taxon>
        <taxon>Neopterygii</taxon>
        <taxon>Teleostei</taxon>
        <taxon>Anguilliformes</taxon>
        <taxon>Anguillidae</taxon>
        <taxon>Anguilla</taxon>
    </lineage>
</organism>
<protein>
    <submittedName>
        <fullName evidence="1">Uncharacterized protein</fullName>
    </submittedName>
</protein>
<dbReference type="EMBL" id="GBXM01106862">
    <property type="protein sequence ID" value="JAH01715.1"/>
    <property type="molecule type" value="Transcribed_RNA"/>
</dbReference>
<accession>A0A0E9PCD9</accession>